<name>E8U380_DEIML</name>
<dbReference type="GO" id="GO:0016020">
    <property type="term" value="C:membrane"/>
    <property type="evidence" value="ECO:0007669"/>
    <property type="project" value="UniProtKB-SubCell"/>
</dbReference>
<feature type="transmembrane region" description="Helical" evidence="5">
    <location>
        <begin position="194"/>
        <end position="223"/>
    </location>
</feature>
<evidence type="ECO:0000313" key="7">
    <source>
        <dbReference type="EMBL" id="ADV66025.1"/>
    </source>
</evidence>
<evidence type="ECO:0000256" key="2">
    <source>
        <dbReference type="ARBA" id="ARBA00022692"/>
    </source>
</evidence>
<feature type="transmembrane region" description="Helical" evidence="5">
    <location>
        <begin position="312"/>
        <end position="329"/>
    </location>
</feature>
<dbReference type="RefSeq" id="WP_013555530.1">
    <property type="nucleotide sequence ID" value="NC_014958.1"/>
</dbReference>
<feature type="transmembrane region" description="Helical" evidence="5">
    <location>
        <begin position="136"/>
        <end position="159"/>
    </location>
</feature>
<dbReference type="InterPro" id="IPR049453">
    <property type="entry name" value="Memb_transporter_dom"/>
</dbReference>
<reference evidence="8" key="2">
    <citation type="submission" date="2011-01" db="EMBL/GenBank/DDBJ databases">
        <title>The complete genome of Deinococcus maricopensis DSM 21211.</title>
        <authorList>
            <consortium name="US DOE Joint Genome Institute (JGI-PGF)"/>
            <person name="Lucas S."/>
            <person name="Copeland A."/>
            <person name="Lapidus A."/>
            <person name="Goodwin L."/>
            <person name="Pitluck S."/>
            <person name="Kyrpides N."/>
            <person name="Mavromatis K."/>
            <person name="Pagani I."/>
            <person name="Ivanova N."/>
            <person name="Ovchinnikova G."/>
            <person name="Zeytun A."/>
            <person name="Detter J.C."/>
            <person name="Han C."/>
            <person name="Land M."/>
            <person name="Hauser L."/>
            <person name="Markowitz V."/>
            <person name="Cheng J.-F."/>
            <person name="Hugenholtz P."/>
            <person name="Woyke T."/>
            <person name="Wu D."/>
            <person name="Pukall R."/>
            <person name="Gehrich-Schroeter G."/>
            <person name="Brambilla E."/>
            <person name="Klenk H.-P."/>
            <person name="Eisen J.A."/>
        </authorList>
    </citation>
    <scope>NUCLEOTIDE SEQUENCE [LARGE SCALE GENOMIC DNA]</scope>
    <source>
        <strain evidence="8">DSM 21211 / LMG 22137 / NRRL B-23946 / LB-34</strain>
    </source>
</reference>
<dbReference type="AlphaFoldDB" id="E8U380"/>
<keyword evidence="4 5" id="KW-0472">Membrane</keyword>
<feature type="transmembrane region" description="Helical" evidence="5">
    <location>
        <begin position="235"/>
        <end position="254"/>
    </location>
</feature>
<proteinExistence type="predicted"/>
<dbReference type="Pfam" id="PF13515">
    <property type="entry name" value="FUSC_2"/>
    <property type="match status" value="1"/>
</dbReference>
<dbReference type="KEGG" id="dmr:Deima_0364"/>
<evidence type="ECO:0000256" key="4">
    <source>
        <dbReference type="ARBA" id="ARBA00023136"/>
    </source>
</evidence>
<feature type="transmembrane region" description="Helical" evidence="5">
    <location>
        <begin position="69"/>
        <end position="87"/>
    </location>
</feature>
<comment type="subcellular location">
    <subcellularLocation>
        <location evidence="1">Membrane</location>
        <topology evidence="1">Multi-pass membrane protein</topology>
    </subcellularLocation>
</comment>
<feature type="transmembrane region" description="Helical" evidence="5">
    <location>
        <begin position="283"/>
        <end position="300"/>
    </location>
</feature>
<evidence type="ECO:0000256" key="5">
    <source>
        <dbReference type="SAM" id="Phobius"/>
    </source>
</evidence>
<keyword evidence="2 5" id="KW-0812">Transmembrane</keyword>
<dbReference type="EMBL" id="CP002454">
    <property type="protein sequence ID" value="ADV66025.1"/>
    <property type="molecule type" value="Genomic_DNA"/>
</dbReference>
<dbReference type="eggNOG" id="COG1289">
    <property type="taxonomic scope" value="Bacteria"/>
</dbReference>
<sequence precursor="true">MRYVREFLQLAPAQRDHLPAGRIALGVALPLLLLLSLNRLDLTIYASFAAFTGIYARHEPLSSRFRHQLTSAVLLLTCEAFGWWLAATHIGPWGLALAAAVTSGVGAVLAAALGLRPAGSLFFVFAVTSIASLPKPAPFGLAMGVGVAAAAFSVTLGVLGARFSERTRPDELHLPPPNSLREVELTWHGLRHTLAALLGGAAAALLAAFGHGAWAVVAAVAPISAQDHQGRVKRGIQRIVGTLLGVVFSAVLLAVPWQPWAQVVWIVTLQFLAELFVARNYSVALLFVTPLALLMTQLAHPSGTWGLLASRTVETVVGAAIGLGVVWVVRSAEERRSV</sequence>
<organism evidence="7 8">
    <name type="scientific">Deinococcus maricopensis (strain DSM 21211 / LMG 22137 / NRRL B-23946 / LB-34)</name>
    <dbReference type="NCBI Taxonomy" id="709986"/>
    <lineage>
        <taxon>Bacteria</taxon>
        <taxon>Thermotogati</taxon>
        <taxon>Deinococcota</taxon>
        <taxon>Deinococci</taxon>
        <taxon>Deinococcales</taxon>
        <taxon>Deinococcaceae</taxon>
        <taxon>Deinococcus</taxon>
    </lineage>
</organism>
<keyword evidence="8" id="KW-1185">Reference proteome</keyword>
<evidence type="ECO:0000256" key="3">
    <source>
        <dbReference type="ARBA" id="ARBA00022989"/>
    </source>
</evidence>
<feature type="domain" description="Integral membrane bound transporter" evidence="6">
    <location>
        <begin position="202"/>
        <end position="323"/>
    </location>
</feature>
<evidence type="ECO:0000259" key="6">
    <source>
        <dbReference type="Pfam" id="PF13515"/>
    </source>
</evidence>
<dbReference type="STRING" id="709986.Deima_0364"/>
<evidence type="ECO:0000313" key="8">
    <source>
        <dbReference type="Proteomes" id="UP000008635"/>
    </source>
</evidence>
<gene>
    <name evidence="7" type="ordered locus">Deima_0364</name>
</gene>
<dbReference type="Proteomes" id="UP000008635">
    <property type="component" value="Chromosome"/>
</dbReference>
<protein>
    <recommendedName>
        <fullName evidence="6">Integral membrane bound transporter domain-containing protein</fullName>
    </recommendedName>
</protein>
<evidence type="ECO:0000256" key="1">
    <source>
        <dbReference type="ARBA" id="ARBA00004141"/>
    </source>
</evidence>
<reference evidence="7 8" key="1">
    <citation type="journal article" date="2011" name="Stand. Genomic Sci.">
        <title>Complete genome sequence of Deinococcus maricopensis type strain (LB-34).</title>
        <authorList>
            <person name="Pukall R."/>
            <person name="Zeytun A."/>
            <person name="Lucas S."/>
            <person name="Lapidus A."/>
            <person name="Hammon N."/>
            <person name="Deshpande S."/>
            <person name="Nolan M."/>
            <person name="Cheng J.F."/>
            <person name="Pitluck S."/>
            <person name="Liolios K."/>
            <person name="Pagani I."/>
            <person name="Mikhailova N."/>
            <person name="Ivanova N."/>
            <person name="Mavromatis K."/>
            <person name="Pati A."/>
            <person name="Tapia R."/>
            <person name="Han C."/>
            <person name="Goodwin L."/>
            <person name="Chen A."/>
            <person name="Palaniappan K."/>
            <person name="Land M."/>
            <person name="Hauser L."/>
            <person name="Chang Y.J."/>
            <person name="Jeffries C.D."/>
            <person name="Brambilla E.M."/>
            <person name="Rohde M."/>
            <person name="Goker M."/>
            <person name="Detter J.C."/>
            <person name="Woyke T."/>
            <person name="Bristow J."/>
            <person name="Eisen J.A."/>
            <person name="Markowitz V."/>
            <person name="Hugenholtz P."/>
            <person name="Kyrpides N.C."/>
            <person name="Klenk H.P."/>
        </authorList>
    </citation>
    <scope>NUCLEOTIDE SEQUENCE [LARGE SCALE GENOMIC DNA]</scope>
    <source>
        <strain evidence="8">DSM 21211 / LMG 22137 / NRRL B-23946 / LB-34</strain>
    </source>
</reference>
<keyword evidence="3 5" id="KW-1133">Transmembrane helix</keyword>
<dbReference type="HOGENOM" id="CLU_020865_0_1_0"/>
<feature type="transmembrane region" description="Helical" evidence="5">
    <location>
        <begin position="20"/>
        <end position="36"/>
    </location>
</feature>
<accession>E8U380</accession>